<protein>
    <recommendedName>
        <fullName evidence="2">Probable zinc-ribbon domain-containing protein</fullName>
    </recommendedName>
</protein>
<feature type="region of interest" description="Disordered" evidence="1">
    <location>
        <begin position="390"/>
        <end position="433"/>
    </location>
</feature>
<dbReference type="InParanoid" id="A0A7J7CQV6"/>
<feature type="compositionally biased region" description="Basic and acidic residues" evidence="1">
    <location>
        <begin position="410"/>
        <end position="420"/>
    </location>
</feature>
<dbReference type="FunCoup" id="A0A7J7CQV6">
    <property type="interactions" value="234"/>
</dbReference>
<feature type="region of interest" description="Disordered" evidence="1">
    <location>
        <begin position="55"/>
        <end position="206"/>
    </location>
</feature>
<comment type="caution">
    <text evidence="3">The sequence shown here is derived from an EMBL/GenBank/DDBJ whole genome shotgun (WGS) entry which is preliminary data.</text>
</comment>
<keyword evidence="4" id="KW-1185">Reference proteome</keyword>
<dbReference type="GO" id="GO:1900150">
    <property type="term" value="P:regulation of defense response to fungus"/>
    <property type="evidence" value="ECO:0007669"/>
    <property type="project" value="InterPro"/>
</dbReference>
<dbReference type="Proteomes" id="UP000593562">
    <property type="component" value="Unassembled WGS sequence"/>
</dbReference>
<feature type="region of interest" description="Disordered" evidence="1">
    <location>
        <begin position="731"/>
        <end position="831"/>
    </location>
</feature>
<evidence type="ECO:0000256" key="1">
    <source>
        <dbReference type="SAM" id="MobiDB-lite"/>
    </source>
</evidence>
<dbReference type="Pfam" id="PF11331">
    <property type="entry name" value="Zn_ribbon_12"/>
    <property type="match status" value="1"/>
</dbReference>
<reference evidence="3 4" key="1">
    <citation type="journal article" date="2020" name="Nat. Commun.">
        <title>Genome of Tripterygium wilfordii and identification of cytochrome P450 involved in triptolide biosynthesis.</title>
        <authorList>
            <person name="Tu L."/>
            <person name="Su P."/>
            <person name="Zhang Z."/>
            <person name="Gao L."/>
            <person name="Wang J."/>
            <person name="Hu T."/>
            <person name="Zhou J."/>
            <person name="Zhang Y."/>
            <person name="Zhao Y."/>
            <person name="Liu Y."/>
            <person name="Song Y."/>
            <person name="Tong Y."/>
            <person name="Lu Y."/>
            <person name="Yang J."/>
            <person name="Xu C."/>
            <person name="Jia M."/>
            <person name="Peters R.J."/>
            <person name="Huang L."/>
            <person name="Gao W."/>
        </authorList>
    </citation>
    <scope>NUCLEOTIDE SEQUENCE [LARGE SCALE GENOMIC DNA]</scope>
    <source>
        <strain evidence="4">cv. XIE 37</strain>
        <tissue evidence="3">Leaf</tissue>
    </source>
</reference>
<feature type="compositionally biased region" description="Polar residues" evidence="1">
    <location>
        <begin position="396"/>
        <end position="409"/>
    </location>
</feature>
<feature type="compositionally biased region" description="Basic and acidic residues" evidence="1">
    <location>
        <begin position="581"/>
        <end position="593"/>
    </location>
</feature>
<evidence type="ECO:0000259" key="2">
    <source>
        <dbReference type="Pfam" id="PF11331"/>
    </source>
</evidence>
<feature type="region of interest" description="Disordered" evidence="1">
    <location>
        <begin position="668"/>
        <end position="708"/>
    </location>
</feature>
<dbReference type="AlphaFoldDB" id="A0A7J7CQV6"/>
<evidence type="ECO:0000313" key="4">
    <source>
        <dbReference type="Proteomes" id="UP000593562"/>
    </source>
</evidence>
<gene>
    <name evidence="3" type="ORF">HS088_TW14G00636</name>
</gene>
<dbReference type="EMBL" id="JAAARO010000014">
    <property type="protein sequence ID" value="KAF5736493.1"/>
    <property type="molecule type" value="Genomic_DNA"/>
</dbReference>
<feature type="compositionally biased region" description="Basic and acidic residues" evidence="1">
    <location>
        <begin position="144"/>
        <end position="154"/>
    </location>
</feature>
<feature type="compositionally biased region" description="Acidic residues" evidence="1">
    <location>
        <begin position="180"/>
        <end position="194"/>
    </location>
</feature>
<proteinExistence type="predicted"/>
<feature type="compositionally biased region" description="Acidic residues" evidence="1">
    <location>
        <begin position="1"/>
        <end position="10"/>
    </location>
</feature>
<dbReference type="InterPro" id="IPR021480">
    <property type="entry name" value="Zinc_ribbon_12"/>
</dbReference>
<dbReference type="PANTHER" id="PTHR31105">
    <property type="entry name" value="EXTRA-LARGE G-PROTEIN-LIKE"/>
    <property type="match status" value="1"/>
</dbReference>
<feature type="region of interest" description="Disordered" evidence="1">
    <location>
        <begin position="578"/>
        <end position="607"/>
    </location>
</feature>
<dbReference type="PANTHER" id="PTHR31105:SF38">
    <property type="entry name" value="PROTEIN ENHANCED DISEASE RESISTANCE 4"/>
    <property type="match status" value="1"/>
</dbReference>
<feature type="compositionally biased region" description="Basic and acidic residues" evidence="1">
    <location>
        <begin position="762"/>
        <end position="772"/>
    </location>
</feature>
<organism evidence="3 4">
    <name type="scientific">Tripterygium wilfordii</name>
    <name type="common">Thunder God vine</name>
    <dbReference type="NCBI Taxonomy" id="458696"/>
    <lineage>
        <taxon>Eukaryota</taxon>
        <taxon>Viridiplantae</taxon>
        <taxon>Streptophyta</taxon>
        <taxon>Embryophyta</taxon>
        <taxon>Tracheophyta</taxon>
        <taxon>Spermatophyta</taxon>
        <taxon>Magnoliopsida</taxon>
        <taxon>eudicotyledons</taxon>
        <taxon>Gunneridae</taxon>
        <taxon>Pentapetalae</taxon>
        <taxon>rosids</taxon>
        <taxon>fabids</taxon>
        <taxon>Celastrales</taxon>
        <taxon>Celastraceae</taxon>
        <taxon>Tripterygium</taxon>
    </lineage>
</organism>
<accession>A0A7J7CQV6</accession>
<feature type="domain" description="Probable zinc-ribbon" evidence="2">
    <location>
        <begin position="618"/>
        <end position="661"/>
    </location>
</feature>
<feature type="region of interest" description="Disordered" evidence="1">
    <location>
        <begin position="1"/>
        <end position="31"/>
    </location>
</feature>
<evidence type="ECO:0000313" key="3">
    <source>
        <dbReference type="EMBL" id="KAF5736493.1"/>
    </source>
</evidence>
<feature type="compositionally biased region" description="Basic and acidic residues" evidence="1">
    <location>
        <begin position="11"/>
        <end position="26"/>
    </location>
</feature>
<dbReference type="InterPro" id="IPR040244">
    <property type="entry name" value="EDR4-like"/>
</dbReference>
<sequence length="831" mass="93836">MNSLDQDSEDNDKRECSLDHNDKRDCSISGDCDNELLGSVNLSNEDQKDDFLKQNDLKGCSLSGDSDNEQLGGLNLSNEDQNDEQNDRKDFGLSGPCDNEQLRGVDLSDEDQNDGSLEQNDQKGFGLSGACDNEQLRGVDLSDEDHSYEMHPEEVCSPADLSPRLNKELSPLAESNTEVDVNDENSESDVESNDESTIKRSSTIYGTARESISSDMLVSSPTEQMEHSQEDIANAFGRVSSTDTLEATDFINPSSELSGKLIDLSKSPTTRSYHAYYDGSSFDGMDDQPPNHYRHSFDLHRHPLKNSYEVPNRDVPEETPRRNKFLANGDAEMQHQARKFLSRLSDKMHKWNQDELQKPKPIGLGYPGGNWRSERDENPFRLPPYQRGLPIGSESVGPSNQFRGSSSNQLHDEFHRDPSTHLHNKHEHTEQEKRKLLRMVNELQDQLNRAYDLNEGTQGVDSAGIARENHMPMYYDHKAPEEQSFYNLNYPMFPGRFRQERNWSQQSKFLRKPFSGEATYGRRRMDSCSCPSDSQNSAQLPPFGPFHNKGHCRIHPSQNFHPSYASCPLSPQQHLYSESPLHSRETKSDDQRHKDHGVKRYLREKQHSGKKLLRPIADAAPLITCHSCLKLLQLPADFLVFRRRCHRLKCGSCSEVIKFSVKNGTHLVPYSPNFKDPPPSEIDAYSDSDRRNLASASHPSESPKVRPVSCSDDYCFSKSCSSDVDPASFTPLHPVPGNAGDRKIPSDSLKSKQERKNRRSLFSKETENKNKNPVEGCMSTEPSASTWKARRMSSEIEELPPRSVSPLHRLMGYSSPTELIKGPGPASSRRS</sequence>
<name>A0A7J7CQV6_TRIWF</name>
<feature type="compositionally biased region" description="Basic and acidic residues" evidence="1">
    <location>
        <begin position="740"/>
        <end position="754"/>
    </location>
</feature>